<dbReference type="OrthoDB" id="7342920at2"/>
<dbReference type="RefSeq" id="WP_097440019.1">
    <property type="nucleotide sequence ID" value="NZ_KZ300476.1"/>
</dbReference>
<dbReference type="AlphaFoldDB" id="A0A2A4G6Z8"/>
<gene>
    <name evidence="1" type="ORF">B7P33_06095</name>
</gene>
<comment type="caution">
    <text evidence="1">The sequence shown here is derived from an EMBL/GenBank/DDBJ whole genome shotgun (WGS) entry which is preliminary data.</text>
</comment>
<dbReference type="Proteomes" id="UP000219559">
    <property type="component" value="Unassembled WGS sequence"/>
</dbReference>
<sequence>MRRYLSRKFLVFIMFLYVGQGLGQWKKEHAFDYKKYGDTSNGKASKDSLVYFYYENKIVKGVGRVALEGRTPSNLKVGHWKEFRANGTIEAEGSYKIGSYIQCCYAGPCHWYYHYRYGKWKYYDVNGELCYELEFVPTELRIKTSCDGGDDLLFGLVKEIPIDYDDIVTTDTIVKRQKVEIINDIGLVKMVPLNGILYWE</sequence>
<dbReference type="EMBL" id="NBWU01000002">
    <property type="protein sequence ID" value="PCE64739.1"/>
    <property type="molecule type" value="Genomic_DNA"/>
</dbReference>
<organism evidence="1 2">
    <name type="scientific">Sediminicola luteus</name>
    <dbReference type="NCBI Taxonomy" id="319238"/>
    <lineage>
        <taxon>Bacteria</taxon>
        <taxon>Pseudomonadati</taxon>
        <taxon>Bacteroidota</taxon>
        <taxon>Flavobacteriia</taxon>
        <taxon>Flavobacteriales</taxon>
        <taxon>Flavobacteriaceae</taxon>
        <taxon>Sediminicola</taxon>
    </lineage>
</organism>
<evidence type="ECO:0000313" key="2">
    <source>
        <dbReference type="Proteomes" id="UP000219559"/>
    </source>
</evidence>
<protein>
    <submittedName>
        <fullName evidence="1">Uncharacterized protein</fullName>
    </submittedName>
</protein>
<name>A0A2A4G6Z8_9FLAO</name>
<evidence type="ECO:0000313" key="1">
    <source>
        <dbReference type="EMBL" id="PCE64739.1"/>
    </source>
</evidence>
<reference evidence="1 2" key="1">
    <citation type="submission" date="2017-04" db="EMBL/GenBank/DDBJ databases">
        <title>A new member of the family Flavobacteriaceae isolated from ascidians.</title>
        <authorList>
            <person name="Chen L."/>
        </authorList>
    </citation>
    <scope>NUCLEOTIDE SEQUENCE [LARGE SCALE GENOMIC DNA]</scope>
    <source>
        <strain evidence="1 2">HQA918</strain>
    </source>
</reference>
<keyword evidence="2" id="KW-1185">Reference proteome</keyword>
<proteinExistence type="predicted"/>
<accession>A0A2A4G6Z8</accession>